<reference evidence="2 3" key="1">
    <citation type="journal article" date="2020" name="ISME J.">
        <title>Uncovering the hidden diversity of litter-decomposition mechanisms in mushroom-forming fungi.</title>
        <authorList>
            <person name="Floudas D."/>
            <person name="Bentzer J."/>
            <person name="Ahren D."/>
            <person name="Johansson T."/>
            <person name="Persson P."/>
            <person name="Tunlid A."/>
        </authorList>
    </citation>
    <scope>NUCLEOTIDE SEQUENCE [LARGE SCALE GENOMIC DNA]</scope>
    <source>
        <strain evidence="2 3">CBS 291.85</strain>
    </source>
</reference>
<feature type="compositionally biased region" description="Acidic residues" evidence="1">
    <location>
        <begin position="561"/>
        <end position="585"/>
    </location>
</feature>
<sequence>MALQKNLEKIQELTRQVERRKDPSHPSRSSANERLLKMKSECPKNRGLVLPGHDVSSANTQVRDDAEEYQPNSDDEVEAGLDDSENEKPAPKKARGGNKKGMLRAEVTAKRSERPTSEDVNVPSEPPAKKYKKGLQGLRPQWSAQKQVSKASPSATNTAVRASDTVTANNGEDVEYEYGGFADEKGDDEESPKGTGSVKIQTGSIAAVVERATLVKVEPTSSEDYVSPSDARAFRRKTVRMGSLPPPVQKDFREKFAPAIIEFTGCLTAWTGPTVQELQQTWEDIMPEEINNLFSELNKGKVIETLVQDKLTSWRNSIGKAAIQNLEEIFTSNGLSTPEQRKTYVTEQTLGDYKSYPYYYSHAIQQGDKTVYAGPFQSHVISKTFAEHLKAIAKVPAADRLPERPVGAMVLSILAARRAFLFYSSGEKVVPAGSDGHFSAAIWGDKDTVIEGKPTQLKTTTNIHSLFSRNPVKNIDRCSSAQWDRIIATAETHTRKSKSKSLPNDSPHVPETEKSGPDPDEDWELPDINPDELIAQVEPATLPLPSASVGEDTAGMGSTLQEDEEDYELEDAQEEGGEISEEDSDSNVAETRVHSLSSYRRPHAEKDATSSSSSSNDAKLGRKRVASEKDLNPKPRKNSKLVRDSEDGLDMSEFFGLPSELQCKIFEFCHAQDLLLLSHTPVFRAILSGIPDSIWRAARENAEMPELEAKDITERQHISLVFNKDCHPLSVSYYRNLESKGKLDRFLRKFHPRAMECVKETRGESGYRIPRGIKKLSDKLHTLQGDQLEAFVKDRQVLREQILKVGCARFSMPIYMYIYGILSAQDGIRIEKWADGQEYERLEAKKAESNFRKLAIRAKLLSPEMGWKKWDLDMVLSKGREEWDQLEGELTDSVWAQIKEPLLRKLRVGLIEMRNAGRRTALCARYKTMLKADSKSDLFPSMDTFLSLPPVEPMWNKNRLNQDGEPDHVEYEPYVELAETEWKTVLHTINEHIRSYQEEIEKLAVERLVKAYSNKGLDVPSNPIQDPRSMFLIGCTREADTVLPFPAIHRKMRDRQYFGGGAAEFRTVPERVGSRYHRTETLMVDLGATASEEQ</sequence>
<feature type="region of interest" description="Disordered" evidence="1">
    <location>
        <begin position="543"/>
        <end position="643"/>
    </location>
</feature>
<comment type="caution">
    <text evidence="2">The sequence shown here is derived from an EMBL/GenBank/DDBJ whole genome shotgun (WGS) entry which is preliminary data.</text>
</comment>
<evidence type="ECO:0000313" key="3">
    <source>
        <dbReference type="Proteomes" id="UP000559256"/>
    </source>
</evidence>
<feature type="compositionally biased region" description="Basic and acidic residues" evidence="1">
    <location>
        <begin position="34"/>
        <end position="44"/>
    </location>
</feature>
<evidence type="ECO:0000313" key="2">
    <source>
        <dbReference type="EMBL" id="KAF5368868.1"/>
    </source>
</evidence>
<dbReference type="Proteomes" id="UP000559256">
    <property type="component" value="Unassembled WGS sequence"/>
</dbReference>
<organism evidence="2 3">
    <name type="scientific">Tetrapyrgos nigripes</name>
    <dbReference type="NCBI Taxonomy" id="182062"/>
    <lineage>
        <taxon>Eukaryota</taxon>
        <taxon>Fungi</taxon>
        <taxon>Dikarya</taxon>
        <taxon>Basidiomycota</taxon>
        <taxon>Agaricomycotina</taxon>
        <taxon>Agaricomycetes</taxon>
        <taxon>Agaricomycetidae</taxon>
        <taxon>Agaricales</taxon>
        <taxon>Marasmiineae</taxon>
        <taxon>Marasmiaceae</taxon>
        <taxon>Tetrapyrgos</taxon>
    </lineage>
</organism>
<evidence type="ECO:0000256" key="1">
    <source>
        <dbReference type="SAM" id="MobiDB-lite"/>
    </source>
</evidence>
<accession>A0A8H5GPE4</accession>
<feature type="compositionally biased region" description="Polar residues" evidence="1">
    <location>
        <begin position="142"/>
        <end position="162"/>
    </location>
</feature>
<name>A0A8H5GPE4_9AGAR</name>
<feature type="compositionally biased region" description="Basic and acidic residues" evidence="1">
    <location>
        <begin position="1"/>
        <end position="25"/>
    </location>
</feature>
<keyword evidence="3" id="KW-1185">Reference proteome</keyword>
<feature type="compositionally biased region" description="Basic residues" evidence="1">
    <location>
        <begin position="91"/>
        <end position="102"/>
    </location>
</feature>
<gene>
    <name evidence="2" type="ORF">D9758_002830</name>
</gene>
<feature type="compositionally biased region" description="Basic and acidic residues" evidence="1">
    <location>
        <begin position="107"/>
        <end position="117"/>
    </location>
</feature>
<dbReference type="EMBL" id="JAACJM010000014">
    <property type="protein sequence ID" value="KAF5368868.1"/>
    <property type="molecule type" value="Genomic_DNA"/>
</dbReference>
<proteinExistence type="predicted"/>
<dbReference type="AlphaFoldDB" id="A0A8H5GPE4"/>
<feature type="region of interest" description="Disordered" evidence="1">
    <location>
        <begin position="490"/>
        <end position="527"/>
    </location>
</feature>
<feature type="compositionally biased region" description="Basic and acidic residues" evidence="1">
    <location>
        <begin position="508"/>
        <end position="517"/>
    </location>
</feature>
<dbReference type="OrthoDB" id="3237371at2759"/>
<feature type="region of interest" description="Disordered" evidence="1">
    <location>
        <begin position="1"/>
        <end position="162"/>
    </location>
</feature>
<feature type="compositionally biased region" description="Acidic residues" evidence="1">
    <location>
        <begin position="65"/>
        <end position="85"/>
    </location>
</feature>
<protein>
    <submittedName>
        <fullName evidence="2">Uncharacterized protein</fullName>
    </submittedName>
</protein>